<protein>
    <submittedName>
        <fullName evidence="1">Uncharacterized protein</fullName>
    </submittedName>
</protein>
<comment type="caution">
    <text evidence="1">The sequence shown here is derived from an EMBL/GenBank/DDBJ whole genome shotgun (WGS) entry which is preliminary data.</text>
</comment>
<dbReference type="RefSeq" id="WP_252761978.1">
    <property type="nucleotide sequence ID" value="NZ_JAMXLY010000098.1"/>
</dbReference>
<evidence type="ECO:0000313" key="1">
    <source>
        <dbReference type="EMBL" id="MCO6026630.1"/>
    </source>
</evidence>
<accession>A0ABT1C0X8</accession>
<reference evidence="1 2" key="1">
    <citation type="submission" date="2022-06" db="EMBL/GenBank/DDBJ databases">
        <title>A taxonomic note on the genus Prevotella: Description of four novel genera and emended description of the genera Hallella and Xylanibacter.</title>
        <authorList>
            <person name="Hitch T.C.A."/>
        </authorList>
    </citation>
    <scope>NUCLEOTIDE SEQUENCE [LARGE SCALE GENOMIC DNA]</scope>
    <source>
        <strain evidence="1 2">DSM 100619</strain>
    </source>
</reference>
<sequence>MELNTGIYEQIINRLFQHKLEIEDLSHYYIGKKPVNRENVAIYLSQYLYTLLKQALSQLPDDNEGVEKGIKLANQIIKGLVQNFNLDSGNLIEKQREILTAVIDKTSCEYPDIAAYINSITPTTSLTHCSLFTGRGVTLYSELQKEILSADKIILFVSFIRMSGLDLIYDQLKKATDCGKQLYVITSTYIRQVQYRSAIPGYW</sequence>
<keyword evidence="2" id="KW-1185">Reference proteome</keyword>
<dbReference type="EMBL" id="JAMXLY010000098">
    <property type="protein sequence ID" value="MCO6026630.1"/>
    <property type="molecule type" value="Genomic_DNA"/>
</dbReference>
<name>A0ABT1C0X8_9BACT</name>
<proteinExistence type="predicted"/>
<evidence type="ECO:0000313" key="2">
    <source>
        <dbReference type="Proteomes" id="UP001204015"/>
    </source>
</evidence>
<organism evidence="1 2">
    <name type="scientific">Segatella cerevisiae</name>
    <dbReference type="NCBI Taxonomy" id="2053716"/>
    <lineage>
        <taxon>Bacteria</taxon>
        <taxon>Pseudomonadati</taxon>
        <taxon>Bacteroidota</taxon>
        <taxon>Bacteroidia</taxon>
        <taxon>Bacteroidales</taxon>
        <taxon>Prevotellaceae</taxon>
        <taxon>Segatella</taxon>
    </lineage>
</organism>
<gene>
    <name evidence="1" type="ORF">NG821_12435</name>
</gene>
<dbReference type="Proteomes" id="UP001204015">
    <property type="component" value="Unassembled WGS sequence"/>
</dbReference>